<proteinExistence type="predicted"/>
<reference evidence="2 3" key="1">
    <citation type="journal article" date="2016" name="J. Microbiol.">
        <title>Dankookia rubra gen. nov., sp. nov., an alphaproteobacterium isolated from sediment of a shallow stream.</title>
        <authorList>
            <person name="Kim W.H."/>
            <person name="Kim D.H."/>
            <person name="Kang K."/>
            <person name="Ahn T.Y."/>
        </authorList>
    </citation>
    <scope>NUCLEOTIDE SEQUENCE [LARGE SCALE GENOMIC DNA]</scope>
    <source>
        <strain evidence="2 3">JCM30602</strain>
    </source>
</reference>
<organism evidence="2 3">
    <name type="scientific">Dankookia rubra</name>
    <dbReference type="NCBI Taxonomy" id="1442381"/>
    <lineage>
        <taxon>Bacteria</taxon>
        <taxon>Pseudomonadati</taxon>
        <taxon>Pseudomonadota</taxon>
        <taxon>Alphaproteobacteria</taxon>
        <taxon>Acetobacterales</taxon>
        <taxon>Roseomonadaceae</taxon>
        <taxon>Dankookia</taxon>
    </lineage>
</organism>
<evidence type="ECO:0000313" key="3">
    <source>
        <dbReference type="Proteomes" id="UP000295096"/>
    </source>
</evidence>
<dbReference type="Proteomes" id="UP000295096">
    <property type="component" value="Unassembled WGS sequence"/>
</dbReference>
<feature type="domain" description="Endonuclease/exonuclease/phosphatase" evidence="1">
    <location>
        <begin position="5"/>
        <end position="222"/>
    </location>
</feature>
<dbReference type="RefSeq" id="WP_133287752.1">
    <property type="nucleotide sequence ID" value="NZ_SMSJ01000005.1"/>
</dbReference>
<sequence>MLVATYNAHRGRGPMGWFRPDRILGVIAEIRPDLIALQEAQHYFRRGAPMLDGQAVAEALGLRVLAPSQRPDHQGWRSNLLLVRRDAAVLEGPVGLRLGGLEPRGALLAVLDLGCGPLRVIGTHLSLGARRRRRQAAALLEAMATGPGRGLPTLLLGDLNEWRTGGGALGVLAPVFGEPLPAPSFPAFRPVASLDRVLGLPRGLVRRVAAHDTPLARRASDHLPVKAWLETGLLGRGPAG</sequence>
<dbReference type="InterPro" id="IPR036691">
    <property type="entry name" value="Endo/exonu/phosph_ase_sf"/>
</dbReference>
<keyword evidence="3" id="KW-1185">Reference proteome</keyword>
<dbReference type="Gene3D" id="3.60.10.10">
    <property type="entry name" value="Endonuclease/exonuclease/phosphatase"/>
    <property type="match status" value="1"/>
</dbReference>
<evidence type="ECO:0000259" key="1">
    <source>
        <dbReference type="Pfam" id="PF03372"/>
    </source>
</evidence>
<comment type="caution">
    <text evidence="2">The sequence shown here is derived from an EMBL/GenBank/DDBJ whole genome shotgun (WGS) entry which is preliminary data.</text>
</comment>
<gene>
    <name evidence="2" type="ORF">E2C06_06395</name>
</gene>
<dbReference type="OrthoDB" id="9813425at2"/>
<dbReference type="EMBL" id="SMSJ01000005">
    <property type="protein sequence ID" value="TDH63455.1"/>
    <property type="molecule type" value="Genomic_DNA"/>
</dbReference>
<evidence type="ECO:0000313" key="2">
    <source>
        <dbReference type="EMBL" id="TDH63455.1"/>
    </source>
</evidence>
<dbReference type="AlphaFoldDB" id="A0A4V3AAI6"/>
<name>A0A4V3AAI6_9PROT</name>
<accession>A0A4V3AAI6</accession>
<dbReference type="GO" id="GO:0003824">
    <property type="term" value="F:catalytic activity"/>
    <property type="evidence" value="ECO:0007669"/>
    <property type="project" value="InterPro"/>
</dbReference>
<protein>
    <submittedName>
        <fullName evidence="2">EEP domain-containing protein</fullName>
    </submittedName>
</protein>
<dbReference type="Pfam" id="PF03372">
    <property type="entry name" value="Exo_endo_phos"/>
    <property type="match status" value="1"/>
</dbReference>
<dbReference type="InterPro" id="IPR005135">
    <property type="entry name" value="Endo/exonuclease/phosphatase"/>
</dbReference>
<dbReference type="SUPFAM" id="SSF56219">
    <property type="entry name" value="DNase I-like"/>
    <property type="match status" value="1"/>
</dbReference>